<organism evidence="1 2">
    <name type="scientific">Azospira oryzae</name>
    <dbReference type="NCBI Taxonomy" id="146939"/>
    <lineage>
        <taxon>Bacteria</taxon>
        <taxon>Pseudomonadati</taxon>
        <taxon>Pseudomonadota</taxon>
        <taxon>Betaproteobacteria</taxon>
        <taxon>Rhodocyclales</taxon>
        <taxon>Rhodocyclaceae</taxon>
        <taxon>Azospira</taxon>
    </lineage>
</organism>
<accession>A0ABY0IUK4</accession>
<reference evidence="1 2" key="1">
    <citation type="submission" date="2019-02" db="EMBL/GenBank/DDBJ databases">
        <title>Genomic Encyclopedia of Type Strains, Phase IV (KMG-IV): sequencing the most valuable type-strain genomes for metagenomic binning, comparative biology and taxonomic classification.</title>
        <authorList>
            <person name="Goeker M."/>
        </authorList>
    </citation>
    <scope>NUCLEOTIDE SEQUENCE [LARGE SCALE GENOMIC DNA]</scope>
    <source>
        <strain evidence="1 2">DSM 21223</strain>
    </source>
</reference>
<proteinExistence type="predicted"/>
<dbReference type="Proteomes" id="UP000292136">
    <property type="component" value="Unassembled WGS sequence"/>
</dbReference>
<dbReference type="RefSeq" id="WP_014235351.1">
    <property type="nucleotide sequence ID" value="NZ_SHKM01000001.1"/>
</dbReference>
<name>A0ABY0IUK4_9RHOO</name>
<comment type="caution">
    <text evidence="1">The sequence shown here is derived from an EMBL/GenBank/DDBJ whole genome shotgun (WGS) entry which is preliminary data.</text>
</comment>
<dbReference type="Pfam" id="PF05258">
    <property type="entry name" value="DciA"/>
    <property type="match status" value="1"/>
</dbReference>
<dbReference type="InterPro" id="IPR007922">
    <property type="entry name" value="DciA-like"/>
</dbReference>
<protein>
    <submittedName>
        <fullName evidence="1">Uncharacterized protein DUF721</fullName>
    </submittedName>
</protein>
<evidence type="ECO:0000313" key="1">
    <source>
        <dbReference type="EMBL" id="RZT90881.1"/>
    </source>
</evidence>
<sequence>MHEPVENYLGRADGAASVLAHARLLMRAQRAYDSFAPGPLARSSSVANIKLGNVVIHADNGAVAAKLRQMAQSLAGEFLKRGFECNGVTIKVQARPPAVALPSSTLKPLSASTGNELKQLAAQLPDDSPLKRGLEGFLARAAIKAE</sequence>
<evidence type="ECO:0000313" key="2">
    <source>
        <dbReference type="Proteomes" id="UP000292136"/>
    </source>
</evidence>
<keyword evidence="2" id="KW-1185">Reference proteome</keyword>
<gene>
    <name evidence="1" type="ORF">EV678_1704</name>
</gene>
<dbReference type="EMBL" id="SHKM01000001">
    <property type="protein sequence ID" value="RZT90881.1"/>
    <property type="molecule type" value="Genomic_DNA"/>
</dbReference>